<proteinExistence type="predicted"/>
<dbReference type="OrthoDB" id="10403796at2759"/>
<protein>
    <submittedName>
        <fullName evidence="1">Uncharacterized protein</fullName>
    </submittedName>
</protein>
<name>A0A550C9L0_9AGAR</name>
<comment type="caution">
    <text evidence="1">The sequence shown here is derived from an EMBL/GenBank/DDBJ whole genome shotgun (WGS) entry which is preliminary data.</text>
</comment>
<keyword evidence="2" id="KW-1185">Reference proteome</keyword>
<dbReference type="AlphaFoldDB" id="A0A550C9L0"/>
<reference evidence="1 2" key="1">
    <citation type="journal article" date="2019" name="New Phytol.">
        <title>Comparative genomics reveals unique wood-decay strategies and fruiting body development in the Schizophyllaceae.</title>
        <authorList>
            <person name="Almasi E."/>
            <person name="Sahu N."/>
            <person name="Krizsan K."/>
            <person name="Balint B."/>
            <person name="Kovacs G.M."/>
            <person name="Kiss B."/>
            <person name="Cseklye J."/>
            <person name="Drula E."/>
            <person name="Henrissat B."/>
            <person name="Nagy I."/>
            <person name="Chovatia M."/>
            <person name="Adam C."/>
            <person name="LaButti K."/>
            <person name="Lipzen A."/>
            <person name="Riley R."/>
            <person name="Grigoriev I.V."/>
            <person name="Nagy L.G."/>
        </authorList>
    </citation>
    <scope>NUCLEOTIDE SEQUENCE [LARGE SCALE GENOMIC DNA]</scope>
    <source>
        <strain evidence="1 2">NL-1724</strain>
    </source>
</reference>
<dbReference type="EMBL" id="VDMD01000016">
    <property type="protein sequence ID" value="TRM61491.1"/>
    <property type="molecule type" value="Genomic_DNA"/>
</dbReference>
<gene>
    <name evidence="1" type="ORF">BD626DRAFT_501206</name>
</gene>
<evidence type="ECO:0000313" key="1">
    <source>
        <dbReference type="EMBL" id="TRM61491.1"/>
    </source>
</evidence>
<accession>A0A550C9L0</accession>
<organism evidence="1 2">
    <name type="scientific">Schizophyllum amplum</name>
    <dbReference type="NCBI Taxonomy" id="97359"/>
    <lineage>
        <taxon>Eukaryota</taxon>
        <taxon>Fungi</taxon>
        <taxon>Dikarya</taxon>
        <taxon>Basidiomycota</taxon>
        <taxon>Agaricomycotina</taxon>
        <taxon>Agaricomycetes</taxon>
        <taxon>Agaricomycetidae</taxon>
        <taxon>Agaricales</taxon>
        <taxon>Schizophyllaceae</taxon>
        <taxon>Schizophyllum</taxon>
    </lineage>
</organism>
<dbReference type="Proteomes" id="UP000320762">
    <property type="component" value="Unassembled WGS sequence"/>
</dbReference>
<sequence>MNQFIDYVNTPSLSNLRAVYTSMPRLLRLLKRSCCDLLHLWLACDSSSLSMGIEEIAELVVMAPNCVPDFHKFIEGVVDLLPPQPPSIYSIYHDPRTLAKPRALALEAFTWRCRELDDYSVQRMLDAMSWGASALQRNEVHLTTPLPPYIVQRIRDSDRPLDIYGLDSCVEMYKALPLRRPDYPFSERFEGPSMWI</sequence>
<evidence type="ECO:0000313" key="2">
    <source>
        <dbReference type="Proteomes" id="UP000320762"/>
    </source>
</evidence>